<dbReference type="InterPro" id="IPR019734">
    <property type="entry name" value="TPR_rpt"/>
</dbReference>
<organism evidence="6 7">
    <name type="scientific">Chloracidobacterium sp. N</name>
    <dbReference type="NCBI Taxonomy" id="2821540"/>
    <lineage>
        <taxon>Bacteria</taxon>
        <taxon>Pseudomonadati</taxon>
        <taxon>Acidobacteriota</taxon>
        <taxon>Terriglobia</taxon>
        <taxon>Terriglobales</taxon>
        <taxon>Acidobacteriaceae</taxon>
        <taxon>Chloracidobacterium</taxon>
        <taxon>Chloracidobacterium aggregatum</taxon>
    </lineage>
</organism>
<keyword evidence="1" id="KW-0802">TPR repeat</keyword>
<dbReference type="RefSeq" id="WP_211421359.1">
    <property type="nucleotide sequence ID" value="NZ_CP072642.1"/>
</dbReference>
<evidence type="ECO:0000313" key="6">
    <source>
        <dbReference type="EMBL" id="QUV92927.1"/>
    </source>
</evidence>
<evidence type="ECO:0000256" key="1">
    <source>
        <dbReference type="PROSITE-ProRule" id="PRU00339"/>
    </source>
</evidence>
<feature type="coiled-coil region" evidence="2">
    <location>
        <begin position="297"/>
        <end position="360"/>
    </location>
</feature>
<feature type="chain" id="PRO_5046444949" evidence="4">
    <location>
        <begin position="27"/>
        <end position="1071"/>
    </location>
</feature>
<dbReference type="InterPro" id="IPR024983">
    <property type="entry name" value="CHAT_dom"/>
</dbReference>
<feature type="signal peptide" evidence="4">
    <location>
        <begin position="1"/>
        <end position="26"/>
    </location>
</feature>
<name>A0ABX8AX95_9BACT</name>
<dbReference type="Pfam" id="PF12770">
    <property type="entry name" value="CHAT"/>
    <property type="match status" value="1"/>
</dbReference>
<dbReference type="Gene3D" id="1.25.40.10">
    <property type="entry name" value="Tetratricopeptide repeat domain"/>
    <property type="match status" value="2"/>
</dbReference>
<evidence type="ECO:0000313" key="7">
    <source>
        <dbReference type="Proteomes" id="UP000677668"/>
    </source>
</evidence>
<dbReference type="SUPFAM" id="SSF48452">
    <property type="entry name" value="TPR-like"/>
    <property type="match status" value="2"/>
</dbReference>
<proteinExistence type="predicted"/>
<protein>
    <submittedName>
        <fullName evidence="6">CHAT domain-containing protein</fullName>
    </submittedName>
</protein>
<dbReference type="Pfam" id="PF13181">
    <property type="entry name" value="TPR_8"/>
    <property type="match status" value="1"/>
</dbReference>
<reference evidence="6 7" key="1">
    <citation type="submission" date="2021-03" db="EMBL/GenBank/DDBJ databases">
        <title>Genomic and phenotypic characterization of Chloracidobacterium isolates provides evidence for multiple species.</title>
        <authorList>
            <person name="Saini M.K."/>
            <person name="Costas A.M.G."/>
            <person name="Tank M."/>
            <person name="Bryant D.A."/>
        </authorList>
    </citation>
    <scope>NUCLEOTIDE SEQUENCE [LARGE SCALE GENOMIC DNA]</scope>
    <source>
        <strain evidence="6 7">N</strain>
    </source>
</reference>
<dbReference type="Proteomes" id="UP000677668">
    <property type="component" value="Chromosome 1"/>
</dbReference>
<evidence type="ECO:0000259" key="5">
    <source>
        <dbReference type="Pfam" id="PF12770"/>
    </source>
</evidence>
<feature type="repeat" description="TPR" evidence="1">
    <location>
        <begin position="204"/>
        <end position="237"/>
    </location>
</feature>
<evidence type="ECO:0000256" key="3">
    <source>
        <dbReference type="SAM" id="MobiDB-lite"/>
    </source>
</evidence>
<evidence type="ECO:0000256" key="2">
    <source>
        <dbReference type="SAM" id="Coils"/>
    </source>
</evidence>
<dbReference type="EMBL" id="CP072642">
    <property type="protein sequence ID" value="QUV92927.1"/>
    <property type="molecule type" value="Genomic_DNA"/>
</dbReference>
<dbReference type="PANTHER" id="PTHR10098:SF108">
    <property type="entry name" value="TETRATRICOPEPTIDE REPEAT PROTEIN 28"/>
    <property type="match status" value="1"/>
</dbReference>
<dbReference type="InterPro" id="IPR011990">
    <property type="entry name" value="TPR-like_helical_dom_sf"/>
</dbReference>
<dbReference type="PANTHER" id="PTHR10098">
    <property type="entry name" value="RAPSYN-RELATED"/>
    <property type="match status" value="1"/>
</dbReference>
<keyword evidence="7" id="KW-1185">Reference proteome</keyword>
<gene>
    <name evidence="6" type="ORF">J8C05_05915</name>
</gene>
<keyword evidence="4" id="KW-0732">Signal</keyword>
<keyword evidence="2" id="KW-0175">Coiled coil</keyword>
<feature type="region of interest" description="Disordered" evidence="3">
    <location>
        <begin position="25"/>
        <end position="45"/>
    </location>
</feature>
<accession>A0ABX8AX95</accession>
<dbReference type="PROSITE" id="PS50005">
    <property type="entry name" value="TPR"/>
    <property type="match status" value="1"/>
</dbReference>
<dbReference type="SMART" id="SM00028">
    <property type="entry name" value="TPR"/>
    <property type="match status" value="8"/>
</dbReference>
<dbReference type="Pfam" id="PF13424">
    <property type="entry name" value="TPR_12"/>
    <property type="match status" value="3"/>
</dbReference>
<sequence length="1071" mass="117938">MRVSSSLLIACLLGCLAWPLVSPGQAPPKRPTTEPPATPPAAPVPPEATALLRGQVIEGNLASGETRHYQVSLAAGEFAVVMVGQVGVELHVAVAGDDGRRLEQLAGWNGISRARPVLLLADTATTCRITITNHERQAGAFFVHLTTHRPAADVDRQRFTAFETLQSAQRTRQKNTKAALESAVEQLHQALTAYQAANDADGEAETLVTLGLVYDNLGQTRRAIECYERTLPLRRASGEPAGLMQVFNNLARAYDQSGEKRRAVDYYRQAVAQADALRDHKSGSILRTNLGYTLDILGEKQEALDLLEQAVAMARQASNAAIEANAINNQGLVYESLGLLPRAQERLERAISLYRQLNDRRSLAVALTNLARVHSKAGRLEPARLALEEALPLRRETGDRRGEANTLTGLGNLSVAQDKPEPGQRYFEQALVLRRETGDKRGEGVTLASLAATFTRLGQPATAQTHYEQALALFQAVGDRTGEANILYQLARLHRQAQDFPAACARIEPAIAIVENLRTKVASRELRSAYFASVREYYNLYIDILMQLHRQQPDAGLDAQALHVSERARARSLLDLLAEANVSIRQGIDPELQNRERQLQSRLAAAADRLTILLVRQAPEPERQAMREEIASLSEEFDRTRREIRARHPHYAALTQPTPPTAAELQQRLLDANTVLLVYHLGEFHSYAWVLTPDRLTSFELLPGNTINAAARLFWQACQQPTHDPTADGEALAQLVLAPLAHHLTGQRLVIIADEGLHYVPFAALPDPRHPGRLLVERHDLIHIPSATALLAQFQRTAERPAPKGELAILADPVFDVDDPRLPDHAPATTAHMNETREIGLKVAQSRLEQAAQHVGLIADAKVPDAAALTIPRLPGTRREADAILALVPKSRRRCLTGFEANRENFLTGDLARYRILHIASHGLVDNERPELSSLLVSRFDATGQPREGVVGLPDIFNLQLSAELVVLSACKTGLGTFVRGEGLVGLTRGFMYAGASQIVVSLWSISDQSTARLMTHFYRALLRDKRPPAAALRQAQLDMRRESRYRHPFFWAPFQVHGQWAPANSPANSD</sequence>
<feature type="domain" description="CHAT" evidence="5">
    <location>
        <begin position="728"/>
        <end position="1059"/>
    </location>
</feature>
<evidence type="ECO:0000256" key="4">
    <source>
        <dbReference type="SAM" id="SignalP"/>
    </source>
</evidence>